<accession>A0ABP6ZJD8</accession>
<feature type="transmembrane region" description="Helical" evidence="2">
    <location>
        <begin position="42"/>
        <end position="60"/>
    </location>
</feature>
<evidence type="ECO:0000256" key="1">
    <source>
        <dbReference type="SAM" id="MobiDB-lite"/>
    </source>
</evidence>
<keyword evidence="2" id="KW-1133">Transmembrane helix</keyword>
<gene>
    <name evidence="4" type="ORF">GCM10022419_114510</name>
</gene>
<evidence type="ECO:0000259" key="3">
    <source>
        <dbReference type="Pfam" id="PF05729"/>
    </source>
</evidence>
<protein>
    <recommendedName>
        <fullName evidence="3">NACHT domain-containing protein</fullName>
    </recommendedName>
</protein>
<feature type="domain" description="NACHT" evidence="3">
    <location>
        <begin position="150"/>
        <end position="259"/>
    </location>
</feature>
<evidence type="ECO:0000313" key="5">
    <source>
        <dbReference type="Proteomes" id="UP001500630"/>
    </source>
</evidence>
<organism evidence="4 5">
    <name type="scientific">Nonomuraea rosea</name>
    <dbReference type="NCBI Taxonomy" id="638574"/>
    <lineage>
        <taxon>Bacteria</taxon>
        <taxon>Bacillati</taxon>
        <taxon>Actinomycetota</taxon>
        <taxon>Actinomycetes</taxon>
        <taxon>Streptosporangiales</taxon>
        <taxon>Streptosporangiaceae</taxon>
        <taxon>Nonomuraea</taxon>
    </lineage>
</organism>
<feature type="compositionally biased region" description="Polar residues" evidence="1">
    <location>
        <begin position="343"/>
        <end position="357"/>
    </location>
</feature>
<evidence type="ECO:0000313" key="4">
    <source>
        <dbReference type="EMBL" id="GAA3610600.1"/>
    </source>
</evidence>
<dbReference type="Proteomes" id="UP001500630">
    <property type="component" value="Unassembled WGS sequence"/>
</dbReference>
<name>A0ABP6ZJD8_9ACTN</name>
<comment type="caution">
    <text evidence="4">The sequence shown here is derived from an EMBL/GenBank/DDBJ whole genome shotgun (WGS) entry which is preliminary data.</text>
</comment>
<feature type="region of interest" description="Disordered" evidence="1">
    <location>
        <begin position="343"/>
        <end position="376"/>
    </location>
</feature>
<dbReference type="Gene3D" id="3.40.50.300">
    <property type="entry name" value="P-loop containing nucleotide triphosphate hydrolases"/>
    <property type="match status" value="1"/>
</dbReference>
<evidence type="ECO:0000256" key="2">
    <source>
        <dbReference type="SAM" id="Phobius"/>
    </source>
</evidence>
<feature type="transmembrane region" description="Helical" evidence="2">
    <location>
        <begin position="152"/>
        <end position="174"/>
    </location>
</feature>
<dbReference type="RefSeq" id="WP_345575742.1">
    <property type="nucleotide sequence ID" value="NZ_BAABDQ010000046.1"/>
</dbReference>
<dbReference type="SUPFAM" id="SSF52540">
    <property type="entry name" value="P-loop containing nucleoside triphosphate hydrolases"/>
    <property type="match status" value="1"/>
</dbReference>
<dbReference type="InterPro" id="IPR027417">
    <property type="entry name" value="P-loop_NTPase"/>
</dbReference>
<dbReference type="InterPro" id="IPR007111">
    <property type="entry name" value="NACHT_NTPase"/>
</dbReference>
<feature type="transmembrane region" description="Helical" evidence="2">
    <location>
        <begin position="12"/>
        <end position="30"/>
    </location>
</feature>
<reference evidence="5" key="1">
    <citation type="journal article" date="2019" name="Int. J. Syst. Evol. Microbiol.">
        <title>The Global Catalogue of Microorganisms (GCM) 10K type strain sequencing project: providing services to taxonomists for standard genome sequencing and annotation.</title>
        <authorList>
            <consortium name="The Broad Institute Genomics Platform"/>
            <consortium name="The Broad Institute Genome Sequencing Center for Infectious Disease"/>
            <person name="Wu L."/>
            <person name="Ma J."/>
        </authorList>
    </citation>
    <scope>NUCLEOTIDE SEQUENCE [LARGE SCALE GENOMIC DNA]</scope>
    <source>
        <strain evidence="5">JCM 17326</strain>
    </source>
</reference>
<keyword evidence="5" id="KW-1185">Reference proteome</keyword>
<proteinExistence type="predicted"/>
<dbReference type="EMBL" id="BAABDQ010000046">
    <property type="protein sequence ID" value="GAA3610600.1"/>
    <property type="molecule type" value="Genomic_DNA"/>
</dbReference>
<keyword evidence="2" id="KW-0812">Transmembrane</keyword>
<keyword evidence="2" id="KW-0472">Membrane</keyword>
<dbReference type="Pfam" id="PF05729">
    <property type="entry name" value="NACHT"/>
    <property type="match status" value="1"/>
</dbReference>
<sequence>MSRRPIPWWNPAALLAIVALVATVVLVGRALDRTDKVNVADLAAVAIAAAVAAAAVVTWARRRNTAAGHPADVTQAVDVLADLVRRQWQDEARNRLLDDPEPIPVRWHLTANQAVMSTPRLISAATAFTFTGRSDDIATLARDFRTLTRRRLIITGGAGMGKTTLAIQLLLQLLSTRATDQTSASEGEIVPVPVLLPVSGWDTDAHPRLQDWLAVRLATDYPALAAPQLGAGAAAALAERGHILPVLDGLDEIPAPARPGDRRAQRLADRPRPALRLPITTSAQVITLRWLRVATRAPATRKGKRVRHDDRLRSFTWPTSPSRTRSPRCGCCPWAIATRTSRSSPCATRSVSSNANLAPTPESDSLPRTGPFSPRS</sequence>